<dbReference type="Gene3D" id="1.10.1740.10">
    <property type="match status" value="1"/>
</dbReference>
<dbReference type="PANTHER" id="PTHR43133:SF51">
    <property type="entry name" value="RNA POLYMERASE SIGMA FACTOR"/>
    <property type="match status" value="1"/>
</dbReference>
<dbReference type="CDD" id="cd06171">
    <property type="entry name" value="Sigma70_r4"/>
    <property type="match status" value="1"/>
</dbReference>
<dbReference type="PANTHER" id="PTHR43133">
    <property type="entry name" value="RNA POLYMERASE ECF-TYPE SIGMA FACTO"/>
    <property type="match status" value="1"/>
</dbReference>
<dbReference type="EMBL" id="QXXA01000012">
    <property type="protein sequence ID" value="NBI07418.1"/>
    <property type="molecule type" value="Genomic_DNA"/>
</dbReference>
<keyword evidence="4" id="KW-0804">Transcription</keyword>
<dbReference type="NCBIfam" id="TIGR02937">
    <property type="entry name" value="sigma70-ECF"/>
    <property type="match status" value="1"/>
</dbReference>
<organism evidence="7 8">
    <name type="scientific">Senegalia massiliensis</name>
    <dbReference type="NCBI Taxonomy" id="1720316"/>
    <lineage>
        <taxon>Bacteria</taxon>
        <taxon>Bacillati</taxon>
        <taxon>Bacillota</taxon>
        <taxon>Clostridia</taxon>
        <taxon>Eubacteriales</taxon>
        <taxon>Clostridiaceae</taxon>
        <taxon>Senegalia</taxon>
    </lineage>
</organism>
<feature type="domain" description="RNA polymerase sigma-70 region 2" evidence="5">
    <location>
        <begin position="23"/>
        <end position="88"/>
    </location>
</feature>
<dbReference type="SUPFAM" id="SSF88659">
    <property type="entry name" value="Sigma3 and sigma4 domains of RNA polymerase sigma factors"/>
    <property type="match status" value="1"/>
</dbReference>
<dbReference type="Gene3D" id="1.10.10.10">
    <property type="entry name" value="Winged helix-like DNA-binding domain superfamily/Winged helix DNA-binding domain"/>
    <property type="match status" value="1"/>
</dbReference>
<evidence type="ECO:0000256" key="4">
    <source>
        <dbReference type="ARBA" id="ARBA00023163"/>
    </source>
</evidence>
<proteinExistence type="inferred from homology"/>
<gene>
    <name evidence="7" type="ORF">D3Z33_11210</name>
</gene>
<keyword evidence="3" id="KW-0731">Sigma factor</keyword>
<dbReference type="InterPro" id="IPR007627">
    <property type="entry name" value="RNA_pol_sigma70_r2"/>
</dbReference>
<name>A0A845R1M1_9CLOT</name>
<keyword evidence="2" id="KW-0805">Transcription regulation</keyword>
<accession>A0A845R1M1</accession>
<evidence type="ECO:0000313" key="7">
    <source>
        <dbReference type="EMBL" id="NBI07418.1"/>
    </source>
</evidence>
<dbReference type="InterPro" id="IPR039425">
    <property type="entry name" value="RNA_pol_sigma-70-like"/>
</dbReference>
<sequence length="190" mass="22842">MMPTDEELIEEINKGSQAAMEVLVKKYYKSIFSYIYRKVGDYHISYDLTQEVFIKMMKSINKYEGRGKFNNWILKIAVNHCNDYYKSKTFKNRTRETKLEDSMSENNDKVWDLLKKKIERNLVKKEILRLPDYQKDVLILRYYHDMKLKEIADITESKESTVKSRLRQGTCKLKKNLLGGEDIEKRKRRF</sequence>
<dbReference type="GO" id="GO:0006352">
    <property type="term" value="P:DNA-templated transcription initiation"/>
    <property type="evidence" value="ECO:0007669"/>
    <property type="project" value="InterPro"/>
</dbReference>
<keyword evidence="8" id="KW-1185">Reference proteome</keyword>
<dbReference type="SUPFAM" id="SSF88946">
    <property type="entry name" value="Sigma2 domain of RNA polymerase sigma factors"/>
    <property type="match status" value="1"/>
</dbReference>
<dbReference type="InterPro" id="IPR013324">
    <property type="entry name" value="RNA_pol_sigma_r3/r4-like"/>
</dbReference>
<dbReference type="InterPro" id="IPR036388">
    <property type="entry name" value="WH-like_DNA-bd_sf"/>
</dbReference>
<dbReference type="Pfam" id="PF08281">
    <property type="entry name" value="Sigma70_r4_2"/>
    <property type="match status" value="1"/>
</dbReference>
<feature type="domain" description="RNA polymerase sigma factor 70 region 4 type 2" evidence="6">
    <location>
        <begin position="123"/>
        <end position="169"/>
    </location>
</feature>
<dbReference type="Pfam" id="PF04542">
    <property type="entry name" value="Sigma70_r2"/>
    <property type="match status" value="1"/>
</dbReference>
<evidence type="ECO:0000256" key="2">
    <source>
        <dbReference type="ARBA" id="ARBA00023015"/>
    </source>
</evidence>
<dbReference type="InterPro" id="IPR013249">
    <property type="entry name" value="RNA_pol_sigma70_r4_t2"/>
</dbReference>
<reference evidence="7 8" key="1">
    <citation type="submission" date="2018-08" db="EMBL/GenBank/DDBJ databases">
        <title>Murine metabolic-syndrome-specific gut microbial biobank.</title>
        <authorList>
            <person name="Liu C."/>
        </authorList>
    </citation>
    <scope>NUCLEOTIDE SEQUENCE [LARGE SCALE GENOMIC DNA]</scope>
    <source>
        <strain evidence="7 8">583</strain>
    </source>
</reference>
<evidence type="ECO:0000313" key="8">
    <source>
        <dbReference type="Proteomes" id="UP000467132"/>
    </source>
</evidence>
<comment type="caution">
    <text evidence="7">The sequence shown here is derived from an EMBL/GenBank/DDBJ whole genome shotgun (WGS) entry which is preliminary data.</text>
</comment>
<comment type="similarity">
    <text evidence="1">Belongs to the sigma-70 factor family. ECF subfamily.</text>
</comment>
<dbReference type="OrthoDB" id="9784984at2"/>
<dbReference type="AlphaFoldDB" id="A0A845R1M1"/>
<protein>
    <submittedName>
        <fullName evidence="7">RNA polymerase sigma factor</fullName>
    </submittedName>
</protein>
<dbReference type="InterPro" id="IPR013325">
    <property type="entry name" value="RNA_pol_sigma_r2"/>
</dbReference>
<evidence type="ECO:0000256" key="3">
    <source>
        <dbReference type="ARBA" id="ARBA00023082"/>
    </source>
</evidence>
<dbReference type="InterPro" id="IPR014284">
    <property type="entry name" value="RNA_pol_sigma-70_dom"/>
</dbReference>
<dbReference type="Proteomes" id="UP000467132">
    <property type="component" value="Unassembled WGS sequence"/>
</dbReference>
<dbReference type="GO" id="GO:0003677">
    <property type="term" value="F:DNA binding"/>
    <property type="evidence" value="ECO:0007669"/>
    <property type="project" value="InterPro"/>
</dbReference>
<evidence type="ECO:0000259" key="5">
    <source>
        <dbReference type="Pfam" id="PF04542"/>
    </source>
</evidence>
<dbReference type="GO" id="GO:0016987">
    <property type="term" value="F:sigma factor activity"/>
    <property type="evidence" value="ECO:0007669"/>
    <property type="project" value="UniProtKB-KW"/>
</dbReference>
<evidence type="ECO:0000256" key="1">
    <source>
        <dbReference type="ARBA" id="ARBA00010641"/>
    </source>
</evidence>
<evidence type="ECO:0000259" key="6">
    <source>
        <dbReference type="Pfam" id="PF08281"/>
    </source>
</evidence>